<name>A0A0G1R4U7_9BACT</name>
<dbReference type="Proteomes" id="UP000034727">
    <property type="component" value="Unassembled WGS sequence"/>
</dbReference>
<evidence type="ECO:0000313" key="1">
    <source>
        <dbReference type="EMBL" id="KKU15900.1"/>
    </source>
</evidence>
<comment type="caution">
    <text evidence="1">The sequence shown here is derived from an EMBL/GenBank/DDBJ whole genome shotgun (WGS) entry which is preliminary data.</text>
</comment>
<reference evidence="1 2" key="1">
    <citation type="journal article" date="2015" name="Nature">
        <title>rRNA introns, odd ribosomes, and small enigmatic genomes across a large radiation of phyla.</title>
        <authorList>
            <person name="Brown C.T."/>
            <person name="Hug L.A."/>
            <person name="Thomas B.C."/>
            <person name="Sharon I."/>
            <person name="Castelle C.J."/>
            <person name="Singh A."/>
            <person name="Wilkins M.J."/>
            <person name="Williams K.H."/>
            <person name="Banfield J.F."/>
        </authorList>
    </citation>
    <scope>NUCLEOTIDE SEQUENCE [LARGE SCALE GENOMIC DNA]</scope>
</reference>
<evidence type="ECO:0000313" key="2">
    <source>
        <dbReference type="Proteomes" id="UP000034727"/>
    </source>
</evidence>
<sequence>MEIEKKKFEEMLKKAEELRKSGSFDLSMEEDLSIAVMNLVSIEEHLFFTASKTKDSKYLDILNEARGIRKELLGKMIPINEGESWCISKHLLAAAMRIMEVGTKLLSENKKEEAEKMFQNAYHLYSAFWGIRLKLIDVSAGDKSNGGMKGAEENGAKKPWTVEDIVEKLVDCCKE</sequence>
<proteinExistence type="predicted"/>
<organism evidence="1 2">
    <name type="scientific">Candidatus Jorgensenbacteria bacterium GW2011_GWA2_45_9</name>
    <dbReference type="NCBI Taxonomy" id="1618663"/>
    <lineage>
        <taxon>Bacteria</taxon>
        <taxon>Candidatus Joergenseniibacteriota</taxon>
    </lineage>
</organism>
<gene>
    <name evidence="1" type="ORF">UX22_C0001G0042</name>
</gene>
<protein>
    <submittedName>
        <fullName evidence="1">Uncharacterized protein</fullName>
    </submittedName>
</protein>
<accession>A0A0G1R4U7</accession>
<dbReference type="EMBL" id="LCLJ01000001">
    <property type="protein sequence ID" value="KKU15900.1"/>
    <property type="molecule type" value="Genomic_DNA"/>
</dbReference>
<dbReference type="AlphaFoldDB" id="A0A0G1R4U7"/>